<reference evidence="1 2" key="1">
    <citation type="journal article" date="2018" name="Mol. Plant">
        <title>The genome of Artemisia annua provides insight into the evolution of Asteraceae family and artemisinin biosynthesis.</title>
        <authorList>
            <person name="Shen Q."/>
            <person name="Zhang L."/>
            <person name="Liao Z."/>
            <person name="Wang S."/>
            <person name="Yan T."/>
            <person name="Shi P."/>
            <person name="Liu M."/>
            <person name="Fu X."/>
            <person name="Pan Q."/>
            <person name="Wang Y."/>
            <person name="Lv Z."/>
            <person name="Lu X."/>
            <person name="Zhang F."/>
            <person name="Jiang W."/>
            <person name="Ma Y."/>
            <person name="Chen M."/>
            <person name="Hao X."/>
            <person name="Li L."/>
            <person name="Tang Y."/>
            <person name="Lv G."/>
            <person name="Zhou Y."/>
            <person name="Sun X."/>
            <person name="Brodelius P.E."/>
            <person name="Rose J.K.C."/>
            <person name="Tang K."/>
        </authorList>
    </citation>
    <scope>NUCLEOTIDE SEQUENCE [LARGE SCALE GENOMIC DNA]</scope>
    <source>
        <strain evidence="2">cv. Huhao1</strain>
        <tissue evidence="1">Leaf</tissue>
    </source>
</reference>
<organism evidence="1 2">
    <name type="scientific">Artemisia annua</name>
    <name type="common">Sweet wormwood</name>
    <dbReference type="NCBI Taxonomy" id="35608"/>
    <lineage>
        <taxon>Eukaryota</taxon>
        <taxon>Viridiplantae</taxon>
        <taxon>Streptophyta</taxon>
        <taxon>Embryophyta</taxon>
        <taxon>Tracheophyta</taxon>
        <taxon>Spermatophyta</taxon>
        <taxon>Magnoliopsida</taxon>
        <taxon>eudicotyledons</taxon>
        <taxon>Gunneridae</taxon>
        <taxon>Pentapetalae</taxon>
        <taxon>asterids</taxon>
        <taxon>campanulids</taxon>
        <taxon>Asterales</taxon>
        <taxon>Asteraceae</taxon>
        <taxon>Asteroideae</taxon>
        <taxon>Anthemideae</taxon>
        <taxon>Artemisiinae</taxon>
        <taxon>Artemisia</taxon>
    </lineage>
</organism>
<evidence type="ECO:0000313" key="1">
    <source>
        <dbReference type="EMBL" id="PWA47444.1"/>
    </source>
</evidence>
<dbReference type="EMBL" id="PKPP01009804">
    <property type="protein sequence ID" value="PWA47444.1"/>
    <property type="molecule type" value="Genomic_DNA"/>
</dbReference>
<dbReference type="Proteomes" id="UP000245207">
    <property type="component" value="Unassembled WGS sequence"/>
</dbReference>
<protein>
    <submittedName>
        <fullName evidence="1">Uncharacterized protein</fullName>
    </submittedName>
</protein>
<accession>A0A2U1LEP8</accession>
<gene>
    <name evidence="1" type="ORF">CTI12_AA488910</name>
</gene>
<sequence>MCSLADEIAKLMNENEHLKSIINEKVYALTRERDILRTEQNKRSDATALLKEKDEIITQVVAEGEELSKKQVVQESTTTKLLVLLKI</sequence>
<dbReference type="OrthoDB" id="1715601at2759"/>
<dbReference type="PANTHER" id="PTHR47347:SF2">
    <property type="entry name" value="GOLGIN CANDIDATE 5"/>
    <property type="match status" value="1"/>
</dbReference>
<dbReference type="STRING" id="35608.A0A2U1LEP8"/>
<keyword evidence="2" id="KW-1185">Reference proteome</keyword>
<dbReference type="PANTHER" id="PTHR47347">
    <property type="entry name" value="GOLGIN CANDIDATE 5"/>
    <property type="match status" value="1"/>
</dbReference>
<name>A0A2U1LEP8_ARTAN</name>
<comment type="caution">
    <text evidence="1">The sequence shown here is derived from an EMBL/GenBank/DDBJ whole genome shotgun (WGS) entry which is preliminary data.</text>
</comment>
<proteinExistence type="predicted"/>
<dbReference type="AlphaFoldDB" id="A0A2U1LEP8"/>
<evidence type="ECO:0000313" key="2">
    <source>
        <dbReference type="Proteomes" id="UP000245207"/>
    </source>
</evidence>